<protein>
    <submittedName>
        <fullName evidence="1">Uncharacterized protein</fullName>
    </submittedName>
</protein>
<keyword evidence="2" id="KW-1185">Reference proteome</keyword>
<accession>A0ABN9GQ52</accession>
<dbReference type="EMBL" id="CATNWA010018950">
    <property type="protein sequence ID" value="CAI9610447.1"/>
    <property type="molecule type" value="Genomic_DNA"/>
</dbReference>
<reference evidence="1" key="1">
    <citation type="submission" date="2023-05" db="EMBL/GenBank/DDBJ databases">
        <authorList>
            <person name="Stuckert A."/>
        </authorList>
    </citation>
    <scope>NUCLEOTIDE SEQUENCE</scope>
</reference>
<organism evidence="1 2">
    <name type="scientific">Staurois parvus</name>
    <dbReference type="NCBI Taxonomy" id="386267"/>
    <lineage>
        <taxon>Eukaryota</taxon>
        <taxon>Metazoa</taxon>
        <taxon>Chordata</taxon>
        <taxon>Craniata</taxon>
        <taxon>Vertebrata</taxon>
        <taxon>Euteleostomi</taxon>
        <taxon>Amphibia</taxon>
        <taxon>Batrachia</taxon>
        <taxon>Anura</taxon>
        <taxon>Neobatrachia</taxon>
        <taxon>Ranoidea</taxon>
        <taxon>Ranidae</taxon>
        <taxon>Staurois</taxon>
    </lineage>
</organism>
<proteinExistence type="predicted"/>
<sequence>MFDPLFLSPKYLLLEQRLGMSCSCSVLQCIDREFLFSWESACDQHRSNKHSLDRGQRSCILLQE</sequence>
<gene>
    <name evidence="1" type="ORF">SPARVUS_LOCUS14415147</name>
</gene>
<feature type="non-terminal residue" evidence="1">
    <location>
        <position position="64"/>
    </location>
</feature>
<comment type="caution">
    <text evidence="1">The sequence shown here is derived from an EMBL/GenBank/DDBJ whole genome shotgun (WGS) entry which is preliminary data.</text>
</comment>
<evidence type="ECO:0000313" key="2">
    <source>
        <dbReference type="Proteomes" id="UP001162483"/>
    </source>
</evidence>
<dbReference type="Proteomes" id="UP001162483">
    <property type="component" value="Unassembled WGS sequence"/>
</dbReference>
<evidence type="ECO:0000313" key="1">
    <source>
        <dbReference type="EMBL" id="CAI9610447.1"/>
    </source>
</evidence>
<name>A0ABN9GQ52_9NEOB</name>